<evidence type="ECO:0008006" key="3">
    <source>
        <dbReference type="Google" id="ProtNLM"/>
    </source>
</evidence>
<keyword evidence="2" id="KW-1185">Reference proteome</keyword>
<dbReference type="EMBL" id="JAERRF010000051">
    <property type="protein sequence ID" value="MBL1102595.1"/>
    <property type="molecule type" value="Genomic_DNA"/>
</dbReference>
<accession>A0ABS1NS00</accession>
<protein>
    <recommendedName>
        <fullName evidence="3">4-hydroxyphenyl-beta-ketoacyl-CoA hydrolase</fullName>
    </recommendedName>
</protein>
<dbReference type="RefSeq" id="WP_201883161.1">
    <property type="nucleotide sequence ID" value="NZ_JAERRF010000051.1"/>
</dbReference>
<evidence type="ECO:0000313" key="1">
    <source>
        <dbReference type="EMBL" id="MBL1102595.1"/>
    </source>
</evidence>
<comment type="caution">
    <text evidence="1">The sequence shown here is derived from an EMBL/GenBank/DDBJ whole genome shotgun (WGS) entry which is preliminary data.</text>
</comment>
<proteinExistence type="predicted"/>
<name>A0ABS1NS00_9ACTN</name>
<dbReference type="Proteomes" id="UP000634229">
    <property type="component" value="Unassembled WGS sequence"/>
</dbReference>
<organism evidence="1 2">
    <name type="scientific">Streptomyces coffeae</name>
    <dbReference type="NCBI Taxonomy" id="621382"/>
    <lineage>
        <taxon>Bacteria</taxon>
        <taxon>Bacillati</taxon>
        <taxon>Actinomycetota</taxon>
        <taxon>Actinomycetes</taxon>
        <taxon>Kitasatosporales</taxon>
        <taxon>Streptomycetaceae</taxon>
        <taxon>Streptomyces</taxon>
    </lineage>
</organism>
<sequence>MDLSSLDAIDVHVHVEQDSRGRYSLDSELLDASADYFRSSEHRTPTISHIAQYYRARRTAAVVFAVDATWATGHPALWVPINHPCSSGSMLVLVEGSAESVSSADFQVSESGLLRDGCG</sequence>
<gene>
    <name evidence="1" type="ORF">JK363_39580</name>
</gene>
<evidence type="ECO:0000313" key="2">
    <source>
        <dbReference type="Proteomes" id="UP000634229"/>
    </source>
</evidence>
<reference evidence="1 2" key="1">
    <citation type="submission" date="2021-01" db="EMBL/GenBank/DDBJ databases">
        <title>WGS of actinomycetes isolated from Thailand.</title>
        <authorList>
            <person name="Thawai C."/>
        </authorList>
    </citation>
    <scope>NUCLEOTIDE SEQUENCE [LARGE SCALE GENOMIC DNA]</scope>
    <source>
        <strain evidence="1 2">CA1R205</strain>
    </source>
</reference>